<dbReference type="Gene3D" id="1.10.10.10">
    <property type="entry name" value="Winged helix-like DNA-binding domain superfamily/Winged helix DNA-binding domain"/>
    <property type="match status" value="1"/>
</dbReference>
<evidence type="ECO:0000313" key="3">
    <source>
        <dbReference type="Proteomes" id="UP000286931"/>
    </source>
</evidence>
<dbReference type="RefSeq" id="WP_160161402.1">
    <property type="nucleotide sequence ID" value="NZ_BIFH01000017.1"/>
</dbReference>
<accession>A0A401YKS4</accession>
<feature type="domain" description="HTH marR-type" evidence="1">
    <location>
        <begin position="7"/>
        <end position="143"/>
    </location>
</feature>
<dbReference type="SUPFAM" id="SSF46785">
    <property type="entry name" value="Winged helix' DNA-binding domain"/>
    <property type="match status" value="1"/>
</dbReference>
<proteinExistence type="predicted"/>
<dbReference type="EMBL" id="BIFH01000017">
    <property type="protein sequence ID" value="GCD95215.1"/>
    <property type="molecule type" value="Genomic_DNA"/>
</dbReference>
<dbReference type="Pfam" id="PF01047">
    <property type="entry name" value="MarR"/>
    <property type="match status" value="1"/>
</dbReference>
<gene>
    <name evidence="2" type="ORF">EHYA_02885</name>
</gene>
<dbReference type="InterPro" id="IPR039422">
    <property type="entry name" value="MarR/SlyA-like"/>
</dbReference>
<reference evidence="2 3" key="1">
    <citation type="submission" date="2018-12" db="EMBL/GenBank/DDBJ databases">
        <title>Draft genome sequence of Embleya hyalina NBRC 13850T.</title>
        <authorList>
            <person name="Komaki H."/>
            <person name="Hosoyama A."/>
            <person name="Kimura A."/>
            <person name="Ichikawa N."/>
            <person name="Tamura T."/>
        </authorList>
    </citation>
    <scope>NUCLEOTIDE SEQUENCE [LARGE SCALE GENOMIC DNA]</scope>
    <source>
        <strain evidence="2 3">NBRC 13850</strain>
    </source>
</reference>
<comment type="caution">
    <text evidence="2">The sequence shown here is derived from an EMBL/GenBank/DDBJ whole genome shotgun (WGS) entry which is preliminary data.</text>
</comment>
<dbReference type="InterPro" id="IPR000835">
    <property type="entry name" value="HTH_MarR-typ"/>
</dbReference>
<evidence type="ECO:0000259" key="1">
    <source>
        <dbReference type="PROSITE" id="PS50995"/>
    </source>
</evidence>
<dbReference type="InterPro" id="IPR036388">
    <property type="entry name" value="WH-like_DNA-bd_sf"/>
</dbReference>
<protein>
    <submittedName>
        <fullName evidence="2">MarR family transcriptional regulator</fullName>
    </submittedName>
</protein>
<keyword evidence="3" id="KW-1185">Reference proteome</keyword>
<dbReference type="AlphaFoldDB" id="A0A401YKS4"/>
<sequence length="152" mass="17039">MTDEASRRRINEAISSVRRLMSSRRLDALHMERSGVPLSLVAIGVLHRIIDFGPIRPTELAERADIQPAALSRQIRILEEGGYTVRVTAPEDGRVALLEATARGHEAYRLFVAANDAMLARQLSEWSARELNDLADRMQRLVADLRGPLDEE</sequence>
<dbReference type="Proteomes" id="UP000286931">
    <property type="component" value="Unassembled WGS sequence"/>
</dbReference>
<dbReference type="InterPro" id="IPR036390">
    <property type="entry name" value="WH_DNA-bd_sf"/>
</dbReference>
<name>A0A401YKS4_9ACTN</name>
<dbReference type="GO" id="GO:0006950">
    <property type="term" value="P:response to stress"/>
    <property type="evidence" value="ECO:0007669"/>
    <property type="project" value="TreeGrafter"/>
</dbReference>
<dbReference type="PANTHER" id="PTHR33164">
    <property type="entry name" value="TRANSCRIPTIONAL REGULATOR, MARR FAMILY"/>
    <property type="match status" value="1"/>
</dbReference>
<dbReference type="SMART" id="SM00347">
    <property type="entry name" value="HTH_MARR"/>
    <property type="match status" value="1"/>
</dbReference>
<organism evidence="2 3">
    <name type="scientific">Embleya hyalina</name>
    <dbReference type="NCBI Taxonomy" id="516124"/>
    <lineage>
        <taxon>Bacteria</taxon>
        <taxon>Bacillati</taxon>
        <taxon>Actinomycetota</taxon>
        <taxon>Actinomycetes</taxon>
        <taxon>Kitasatosporales</taxon>
        <taxon>Streptomycetaceae</taxon>
        <taxon>Embleya</taxon>
    </lineage>
</organism>
<dbReference type="OrthoDB" id="4485201at2"/>
<dbReference type="PANTHER" id="PTHR33164:SF57">
    <property type="entry name" value="MARR-FAMILY TRANSCRIPTIONAL REGULATOR"/>
    <property type="match status" value="1"/>
</dbReference>
<evidence type="ECO:0000313" key="2">
    <source>
        <dbReference type="EMBL" id="GCD95215.1"/>
    </source>
</evidence>
<dbReference type="GO" id="GO:0003700">
    <property type="term" value="F:DNA-binding transcription factor activity"/>
    <property type="evidence" value="ECO:0007669"/>
    <property type="project" value="InterPro"/>
</dbReference>
<dbReference type="PROSITE" id="PS50995">
    <property type="entry name" value="HTH_MARR_2"/>
    <property type="match status" value="1"/>
</dbReference>